<reference evidence="11 12" key="1">
    <citation type="submission" date="2019-01" db="EMBL/GenBank/DDBJ databases">
        <title>Genome Assembly of Collichthys lucidus.</title>
        <authorList>
            <person name="Cai M."/>
            <person name="Xiao S."/>
        </authorList>
    </citation>
    <scope>NUCLEOTIDE SEQUENCE [LARGE SCALE GENOMIC DNA]</scope>
    <source>
        <strain evidence="11">JT15FE1705JMU</strain>
        <tissue evidence="11">Muscle</tissue>
    </source>
</reference>
<evidence type="ECO:0000256" key="8">
    <source>
        <dbReference type="ARBA" id="ARBA00023157"/>
    </source>
</evidence>
<evidence type="ECO:0000256" key="6">
    <source>
        <dbReference type="ARBA" id="ARBA00022869"/>
    </source>
</evidence>
<gene>
    <name evidence="11" type="ORF">D9C73_013871</name>
</gene>
<organism evidence="11 12">
    <name type="scientific">Collichthys lucidus</name>
    <name type="common">Big head croaker</name>
    <name type="synonym">Sciaena lucida</name>
    <dbReference type="NCBI Taxonomy" id="240159"/>
    <lineage>
        <taxon>Eukaryota</taxon>
        <taxon>Metazoa</taxon>
        <taxon>Chordata</taxon>
        <taxon>Craniata</taxon>
        <taxon>Vertebrata</taxon>
        <taxon>Euteleostomi</taxon>
        <taxon>Actinopterygii</taxon>
        <taxon>Neopterygii</taxon>
        <taxon>Teleostei</taxon>
        <taxon>Neoteleostei</taxon>
        <taxon>Acanthomorphata</taxon>
        <taxon>Eupercaria</taxon>
        <taxon>Sciaenidae</taxon>
        <taxon>Collichthys</taxon>
    </lineage>
</organism>
<dbReference type="InterPro" id="IPR050149">
    <property type="entry name" value="Collagen_superfamily"/>
</dbReference>
<keyword evidence="12" id="KW-1185">Reference proteome</keyword>
<dbReference type="InterPro" id="IPR036954">
    <property type="entry name" value="Collagen_IV_NC_sf"/>
</dbReference>
<dbReference type="InterPro" id="IPR008160">
    <property type="entry name" value="Collagen"/>
</dbReference>
<evidence type="ECO:0000313" key="11">
    <source>
        <dbReference type="EMBL" id="TKS79898.1"/>
    </source>
</evidence>
<accession>A0A4U5UY68</accession>
<dbReference type="GO" id="GO:0030198">
    <property type="term" value="P:extracellular matrix organization"/>
    <property type="evidence" value="ECO:0007669"/>
    <property type="project" value="TreeGrafter"/>
</dbReference>
<dbReference type="STRING" id="240159.A0A4U5UY68"/>
<dbReference type="GO" id="GO:0005604">
    <property type="term" value="C:basement membrane"/>
    <property type="evidence" value="ECO:0007669"/>
    <property type="project" value="UniProtKB-SubCell"/>
</dbReference>
<dbReference type="SMART" id="SM00111">
    <property type="entry name" value="C4"/>
    <property type="match status" value="2"/>
</dbReference>
<dbReference type="PROSITE" id="PS51403">
    <property type="entry name" value="NC1_IV"/>
    <property type="match status" value="1"/>
</dbReference>
<dbReference type="InterPro" id="IPR001442">
    <property type="entry name" value="Collagen_IV_NC"/>
</dbReference>
<dbReference type="Pfam" id="PF01413">
    <property type="entry name" value="C4"/>
    <property type="match status" value="2"/>
</dbReference>
<protein>
    <submittedName>
        <fullName evidence="11">Collagen alpha-6(IV) chain</fullName>
    </submittedName>
</protein>
<dbReference type="GO" id="GO:0030020">
    <property type="term" value="F:extracellular matrix structural constituent conferring tensile strength"/>
    <property type="evidence" value="ECO:0007669"/>
    <property type="project" value="TreeGrafter"/>
</dbReference>
<evidence type="ECO:0000256" key="2">
    <source>
        <dbReference type="ARBA" id="ARBA00004302"/>
    </source>
</evidence>
<feature type="compositionally biased region" description="Low complexity" evidence="9">
    <location>
        <begin position="420"/>
        <end position="438"/>
    </location>
</feature>
<dbReference type="Gene3D" id="2.170.240.10">
    <property type="entry name" value="Collagen IV, non-collagenous"/>
    <property type="match status" value="1"/>
</dbReference>
<dbReference type="PANTHER" id="PTHR24023:SF1082">
    <property type="entry name" value="COLLAGEN TRIPLE HELIX REPEAT"/>
    <property type="match status" value="1"/>
</dbReference>
<comment type="function">
    <text evidence="1">Type IV collagen is the major structural component of glomerular basement membranes (GBM), forming a 'chicken-wire' meshwork together with laminins, proteoglycans and entactin/nidogen.</text>
</comment>
<dbReference type="SUPFAM" id="SSF56436">
    <property type="entry name" value="C-type lectin-like"/>
    <property type="match status" value="2"/>
</dbReference>
<dbReference type="InterPro" id="IPR016187">
    <property type="entry name" value="CTDL_fold"/>
</dbReference>
<evidence type="ECO:0000313" key="12">
    <source>
        <dbReference type="Proteomes" id="UP000298787"/>
    </source>
</evidence>
<dbReference type="FunFam" id="2.170.240.10:FF:000001">
    <property type="entry name" value="Collagen IV alpha 1 chain"/>
    <property type="match status" value="1"/>
</dbReference>
<comment type="subcellular location">
    <subcellularLocation>
        <location evidence="2">Secreted</location>
        <location evidence="2">Extracellular space</location>
        <location evidence="2">Extracellular matrix</location>
        <location evidence="2">Basement membrane</location>
    </subcellularLocation>
</comment>
<dbReference type="Proteomes" id="UP000298787">
    <property type="component" value="Chromosome 12"/>
</dbReference>
<proteinExistence type="predicted"/>
<evidence type="ECO:0000256" key="3">
    <source>
        <dbReference type="ARBA" id="ARBA00022525"/>
    </source>
</evidence>
<evidence type="ECO:0000256" key="9">
    <source>
        <dbReference type="SAM" id="MobiDB-lite"/>
    </source>
</evidence>
<dbReference type="GO" id="GO:0005581">
    <property type="term" value="C:collagen trimer"/>
    <property type="evidence" value="ECO:0007669"/>
    <property type="project" value="UniProtKB-KW"/>
</dbReference>
<evidence type="ECO:0000256" key="5">
    <source>
        <dbReference type="ARBA" id="ARBA00022737"/>
    </source>
</evidence>
<feature type="compositionally biased region" description="Low complexity" evidence="9">
    <location>
        <begin position="324"/>
        <end position="333"/>
    </location>
</feature>
<keyword evidence="8" id="KW-1015">Disulfide bond</keyword>
<feature type="domain" description="Collagen IV NC1" evidence="10">
    <location>
        <begin position="458"/>
        <end position="681"/>
    </location>
</feature>
<keyword evidence="5" id="KW-0677">Repeat</keyword>
<evidence type="ECO:0000256" key="7">
    <source>
        <dbReference type="ARBA" id="ARBA00023119"/>
    </source>
</evidence>
<dbReference type="GO" id="GO:0005615">
    <property type="term" value="C:extracellular space"/>
    <property type="evidence" value="ECO:0007669"/>
    <property type="project" value="TreeGrafter"/>
</dbReference>
<feature type="region of interest" description="Disordered" evidence="9">
    <location>
        <begin position="178"/>
        <end position="359"/>
    </location>
</feature>
<keyword evidence="6" id="KW-0084">Basement membrane</keyword>
<evidence type="ECO:0000256" key="4">
    <source>
        <dbReference type="ARBA" id="ARBA00022530"/>
    </source>
</evidence>
<dbReference type="Pfam" id="PF01391">
    <property type="entry name" value="Collagen"/>
    <property type="match status" value="4"/>
</dbReference>
<dbReference type="PANTHER" id="PTHR24023">
    <property type="entry name" value="COLLAGEN ALPHA"/>
    <property type="match status" value="1"/>
</dbReference>
<name>A0A4U5UY68_COLLU</name>
<evidence type="ECO:0000259" key="10">
    <source>
        <dbReference type="PROSITE" id="PS51403"/>
    </source>
</evidence>
<feature type="compositionally biased region" description="Gly residues" evidence="9">
    <location>
        <begin position="338"/>
        <end position="347"/>
    </location>
</feature>
<keyword evidence="7 11" id="KW-0176">Collagen</keyword>
<keyword evidence="3" id="KW-0964">Secreted</keyword>
<evidence type="ECO:0000256" key="1">
    <source>
        <dbReference type="ARBA" id="ARBA00003696"/>
    </source>
</evidence>
<feature type="region of interest" description="Disordered" evidence="9">
    <location>
        <begin position="375"/>
        <end position="454"/>
    </location>
</feature>
<dbReference type="AlphaFoldDB" id="A0A4U5UY68"/>
<keyword evidence="4" id="KW-0272">Extracellular matrix</keyword>
<dbReference type="EMBL" id="CM014089">
    <property type="protein sequence ID" value="TKS79898.1"/>
    <property type="molecule type" value="Genomic_DNA"/>
</dbReference>
<sequence length="681" mass="70700">MEGLVCQGLKAALVPQGGKEYLDPLAVPVSKVLLVQGDILGMLEIREIKGPEDIRVSQVYQDFQGPRVSQDILMDNLVHLDLKDCQGRKHPVNPVGVQEIQVTPEPREGQDGLGNQAFLGSQEDKEDKVFQVTKEFWDHQAHLAHMGLQVLTTCQMFLPSLDRQGHPGLPGLDGLDGLRGPKGMKGGRGIDILGPPGPDGLPGVKGLQGPPGPPGATSYPGPKGQRGPPGDTGHPGLSGQTGYPGQECRTPIPGPNGDVGFEGRPGLRGPPGEPGPPGRNTGSKGDPGPIGLPGSPGCKGAKGNPGPSGAPDRGFTGPKGERGPSGLRGSPGPKGHKGVPGGPGRKGVIGPPGDIGAKGARGESISVRLEIAPVGFPGPQGIPGSVGFPGDMGPPGTPGREKGPIGSMGPPGLPGPPGRSGPVGDPGDVGQQGFIGPQGIPGPPGDQGRPGTGALNPGFLLVIHSQSEKVPRCPEGNSQLWVGYSLVYLEGQEKAHTQDLGQAGSCLPIFSAMPFSYCNKAACHFSSRNDKSYWLSTTAPIPMMPLFGQEISSHISRCVVCETVSPAVAFHSQDRKVPACPPGWRSLWTGYSFLLHTGAGDEGGGQSLTSSGSCLKDFRTHPFIECQGARGSCHYFANLYSFWLTTVSPTEQFITPKSGTIKAADQQRKKASQCHVCLREQ</sequence>